<organism evidence="3 4">
    <name type="scientific">Trichostrongylus colubriformis</name>
    <name type="common">Black scour worm</name>
    <dbReference type="NCBI Taxonomy" id="6319"/>
    <lineage>
        <taxon>Eukaryota</taxon>
        <taxon>Metazoa</taxon>
        <taxon>Ecdysozoa</taxon>
        <taxon>Nematoda</taxon>
        <taxon>Chromadorea</taxon>
        <taxon>Rhabditida</taxon>
        <taxon>Rhabditina</taxon>
        <taxon>Rhabditomorpha</taxon>
        <taxon>Strongyloidea</taxon>
        <taxon>Trichostrongylidae</taxon>
        <taxon>Trichostrongylus</taxon>
    </lineage>
</organism>
<dbReference type="Proteomes" id="UP001331761">
    <property type="component" value="Unassembled WGS sequence"/>
</dbReference>
<feature type="chain" id="PRO_5042845458" evidence="1">
    <location>
        <begin position="24"/>
        <end position="596"/>
    </location>
</feature>
<dbReference type="GO" id="GO:0005576">
    <property type="term" value="C:extracellular region"/>
    <property type="evidence" value="ECO:0007669"/>
    <property type="project" value="TreeGrafter"/>
</dbReference>
<dbReference type="Gene3D" id="3.20.20.80">
    <property type="entry name" value="Glycosidases"/>
    <property type="match status" value="4"/>
</dbReference>
<reference evidence="3 4" key="1">
    <citation type="submission" date="2019-10" db="EMBL/GenBank/DDBJ databases">
        <title>Assembly and Annotation for the nematode Trichostrongylus colubriformis.</title>
        <authorList>
            <person name="Martin J."/>
        </authorList>
    </citation>
    <scope>NUCLEOTIDE SEQUENCE [LARGE SCALE GENOMIC DNA]</scope>
    <source>
        <strain evidence="3">G859</strain>
        <tissue evidence="3">Whole worm</tissue>
    </source>
</reference>
<feature type="signal peptide" evidence="1">
    <location>
        <begin position="1"/>
        <end position="23"/>
    </location>
</feature>
<gene>
    <name evidence="3" type="ORF">GCK32_002798</name>
</gene>
<accession>A0AAN8FKL0</accession>
<evidence type="ECO:0000313" key="4">
    <source>
        <dbReference type="Proteomes" id="UP001331761"/>
    </source>
</evidence>
<feature type="domain" description="GH18" evidence="2">
    <location>
        <begin position="26"/>
        <end position="596"/>
    </location>
</feature>
<sequence length="596" mass="66767">MSSRASLVLGFLAFLLVIEDVNPTSCAFYCFVVPTRKETFDIASFKNLSCTHFVYGFARIRSDMSLRSITSRDNLQIMSPGNLRKFLGLRNAHPHVTLLLGVQMTANDVFQDVRHARRTAELITNSAKKRHFDGVFIRMEGPSLESTTTQHFLAALSITPSAVSSLTTLAITPRWMWRIINRLHEFADHVEHIYLDMGELPSSEDPYAVSHLDPLMPSDSIPLEDTISGSVDKMLSSGVPAEKIVVGLTSGGRAYRVRIPGVTTHGDIAMQEGVHRPLQDICHLSRISIDEKAACTVIEGRLSWTSANFPKERTLGKKIQWITQEGLGGIGMSSLQFDDPKGKCGAGSYPSHTMIGKMLKCRTREYVRRPPVQCTRLCYLNEETEEFDPHTLQPHWCSHFVVGPADIQLTDFVELAPSVPQLIARITQWMQDTEEKPAKRNYRARAKSMVISLRCSMQKEEFAQLMTSAAKRLKLAASIRTFVDGLSFNGVELRCADLLTKTTRIQFAHFLRLCQRLKYAGTVRQTNWDSMSVNAWTTGGRWISIDDQQTVKYKMRYALREGLAGVGLMSLNEDDHMGTCGSGAFPILRSITAKCH</sequence>
<keyword evidence="1" id="KW-0732">Signal</keyword>
<dbReference type="AlphaFoldDB" id="A0AAN8FKL0"/>
<protein>
    <submittedName>
        <fullName evidence="3">Chitinase protein</fullName>
    </submittedName>
</protein>
<dbReference type="InterPro" id="IPR001223">
    <property type="entry name" value="Glyco_hydro18_cat"/>
</dbReference>
<comment type="caution">
    <text evidence="3">The sequence shown here is derived from an EMBL/GenBank/DDBJ whole genome shotgun (WGS) entry which is preliminary data.</text>
</comment>
<dbReference type="GO" id="GO:0005975">
    <property type="term" value="P:carbohydrate metabolic process"/>
    <property type="evidence" value="ECO:0007669"/>
    <property type="project" value="InterPro"/>
</dbReference>
<proteinExistence type="predicted"/>
<dbReference type="InterPro" id="IPR011583">
    <property type="entry name" value="Chitinase_II/V-like_cat"/>
</dbReference>
<name>A0AAN8FKL0_TRICO</name>
<dbReference type="InterPro" id="IPR017853">
    <property type="entry name" value="GH"/>
</dbReference>
<dbReference type="GO" id="GO:0004568">
    <property type="term" value="F:chitinase activity"/>
    <property type="evidence" value="ECO:0007669"/>
    <property type="project" value="TreeGrafter"/>
</dbReference>
<dbReference type="PANTHER" id="PTHR11177:SF317">
    <property type="entry name" value="CHITINASE 12-RELATED"/>
    <property type="match status" value="1"/>
</dbReference>
<dbReference type="GO" id="GO:0006032">
    <property type="term" value="P:chitin catabolic process"/>
    <property type="evidence" value="ECO:0007669"/>
    <property type="project" value="TreeGrafter"/>
</dbReference>
<dbReference type="PANTHER" id="PTHR11177">
    <property type="entry name" value="CHITINASE"/>
    <property type="match status" value="1"/>
</dbReference>
<dbReference type="EMBL" id="WIXE01009445">
    <property type="protein sequence ID" value="KAK5978429.1"/>
    <property type="molecule type" value="Genomic_DNA"/>
</dbReference>
<dbReference type="PROSITE" id="PS51910">
    <property type="entry name" value="GH18_2"/>
    <property type="match status" value="1"/>
</dbReference>
<evidence type="ECO:0000313" key="3">
    <source>
        <dbReference type="EMBL" id="KAK5978429.1"/>
    </source>
</evidence>
<dbReference type="SMART" id="SM00636">
    <property type="entry name" value="Glyco_18"/>
    <property type="match status" value="1"/>
</dbReference>
<dbReference type="InterPro" id="IPR050314">
    <property type="entry name" value="Glycosyl_Hydrlase_18"/>
</dbReference>
<evidence type="ECO:0000256" key="1">
    <source>
        <dbReference type="SAM" id="SignalP"/>
    </source>
</evidence>
<dbReference type="GO" id="GO:0008061">
    <property type="term" value="F:chitin binding"/>
    <property type="evidence" value="ECO:0007669"/>
    <property type="project" value="InterPro"/>
</dbReference>
<dbReference type="SUPFAM" id="SSF51445">
    <property type="entry name" value="(Trans)glycosidases"/>
    <property type="match status" value="2"/>
</dbReference>
<keyword evidence="4" id="KW-1185">Reference proteome</keyword>
<dbReference type="Pfam" id="PF00704">
    <property type="entry name" value="Glyco_hydro_18"/>
    <property type="match status" value="1"/>
</dbReference>
<evidence type="ECO:0000259" key="2">
    <source>
        <dbReference type="PROSITE" id="PS51910"/>
    </source>
</evidence>